<dbReference type="InterPro" id="IPR032465">
    <property type="entry name" value="ACMSD"/>
</dbReference>
<dbReference type="Proteomes" id="UP000309676">
    <property type="component" value="Unassembled WGS sequence"/>
</dbReference>
<evidence type="ECO:0000256" key="1">
    <source>
        <dbReference type="ARBA" id="ARBA00023239"/>
    </source>
</evidence>
<dbReference type="GO" id="GO:0016831">
    <property type="term" value="F:carboxy-lyase activity"/>
    <property type="evidence" value="ECO:0007669"/>
    <property type="project" value="InterPro"/>
</dbReference>
<evidence type="ECO:0000313" key="3">
    <source>
        <dbReference type="EMBL" id="TLS53752.1"/>
    </source>
</evidence>
<dbReference type="InterPro" id="IPR006680">
    <property type="entry name" value="Amidohydro-rel"/>
</dbReference>
<dbReference type="PANTHER" id="PTHR21240:SF28">
    <property type="entry name" value="ISO-OROTATE DECARBOXYLASE (EUROFUNG)"/>
    <property type="match status" value="1"/>
</dbReference>
<keyword evidence="1" id="KW-0456">Lyase</keyword>
<keyword evidence="3" id="KW-0378">Hydrolase</keyword>
<comment type="caution">
    <text evidence="3">The sequence shown here is derived from an EMBL/GenBank/DDBJ whole genome shotgun (WGS) entry which is preliminary data.</text>
</comment>
<dbReference type="SUPFAM" id="SSF51556">
    <property type="entry name" value="Metallo-dependent hydrolases"/>
    <property type="match status" value="1"/>
</dbReference>
<organism evidence="3 4">
    <name type="scientific">Paenibacillus antri</name>
    <dbReference type="NCBI Taxonomy" id="2582848"/>
    <lineage>
        <taxon>Bacteria</taxon>
        <taxon>Bacillati</taxon>
        <taxon>Bacillota</taxon>
        <taxon>Bacilli</taxon>
        <taxon>Bacillales</taxon>
        <taxon>Paenibacillaceae</taxon>
        <taxon>Paenibacillus</taxon>
    </lineage>
</organism>
<feature type="domain" description="Amidohydrolase-related" evidence="2">
    <location>
        <begin position="39"/>
        <end position="346"/>
    </location>
</feature>
<dbReference type="OrthoDB" id="9777673at2"/>
<evidence type="ECO:0000259" key="2">
    <source>
        <dbReference type="Pfam" id="PF04909"/>
    </source>
</evidence>
<dbReference type="GO" id="GO:0016787">
    <property type="term" value="F:hydrolase activity"/>
    <property type="evidence" value="ECO:0007669"/>
    <property type="project" value="UniProtKB-KW"/>
</dbReference>
<protein>
    <submittedName>
        <fullName evidence="3">Amidohydrolase</fullName>
    </submittedName>
</protein>
<dbReference type="EMBL" id="VCIW01000002">
    <property type="protein sequence ID" value="TLS53752.1"/>
    <property type="molecule type" value="Genomic_DNA"/>
</dbReference>
<sequence length="358" mass="40329">MVVVDTDVHNAMKTKYDILPYLPKAWHEEWLEMGMGIARQYYSVVGGARKDANPDTGGGPGTDPDFMIRHLIEPNGIDYAILTSGIEISLYPDPDYANALASAWNDWTVEHWLNRSPAFRGSIAINNTDPQAAAREIDRMGSHPGMAQVIMSSASRMLYGQRFYHPIYEAAERNGLPIAIHPGGEGRGIAPSPTNAGYPTRYFEWHNVLPVSYIGHLNSIICEGVFEKFPKLKFVAIEGGISWLPAMMWRMDKNYKALRSSVPWLKKHPSEYIAEHVFLTTQPIEEPKDHKHLLQVFDMIGAERCVMFSTDYPHWDYDNPMMALPPMPKELKRRIMGETAMELYGLPRPAETGGTAHG</sequence>
<dbReference type="Pfam" id="PF04909">
    <property type="entry name" value="Amidohydro_2"/>
    <property type="match status" value="1"/>
</dbReference>
<dbReference type="GO" id="GO:0005737">
    <property type="term" value="C:cytoplasm"/>
    <property type="evidence" value="ECO:0007669"/>
    <property type="project" value="TreeGrafter"/>
</dbReference>
<keyword evidence="4" id="KW-1185">Reference proteome</keyword>
<dbReference type="InterPro" id="IPR032466">
    <property type="entry name" value="Metal_Hydrolase"/>
</dbReference>
<dbReference type="AlphaFoldDB" id="A0A5R9GBA8"/>
<evidence type="ECO:0000313" key="4">
    <source>
        <dbReference type="Proteomes" id="UP000309676"/>
    </source>
</evidence>
<proteinExistence type="predicted"/>
<name>A0A5R9GBA8_9BACL</name>
<dbReference type="PANTHER" id="PTHR21240">
    <property type="entry name" value="2-AMINO-3-CARBOXYLMUCONATE-6-SEMIALDEHYDE DECARBOXYLASE"/>
    <property type="match status" value="1"/>
</dbReference>
<dbReference type="GO" id="GO:0019748">
    <property type="term" value="P:secondary metabolic process"/>
    <property type="evidence" value="ECO:0007669"/>
    <property type="project" value="TreeGrafter"/>
</dbReference>
<gene>
    <name evidence="3" type="ORF">FE782_03270</name>
</gene>
<dbReference type="Gene3D" id="3.20.20.140">
    <property type="entry name" value="Metal-dependent hydrolases"/>
    <property type="match status" value="1"/>
</dbReference>
<accession>A0A5R9GBA8</accession>
<reference evidence="3 4" key="1">
    <citation type="submission" date="2019-05" db="EMBL/GenBank/DDBJ databases">
        <authorList>
            <person name="Narsing Rao M.P."/>
            <person name="Li W.J."/>
        </authorList>
    </citation>
    <scope>NUCLEOTIDE SEQUENCE [LARGE SCALE GENOMIC DNA]</scope>
    <source>
        <strain evidence="3 4">SYSU_K30003</strain>
    </source>
</reference>